<reference evidence="2 3" key="1">
    <citation type="journal article" date="2019" name="Environ. Microbiol.">
        <title>The phytopathogenic nature of Dickeya aquatica 174/2 and the dynamic early evolution of Dickeya pathogenicity.</title>
        <authorList>
            <person name="Duprey A."/>
            <person name="Taib N."/>
            <person name="Leonard S."/>
            <person name="Garin T."/>
            <person name="Flandrois J.P."/>
            <person name="Nasser W."/>
            <person name="Brochier-Armanet C."/>
            <person name="Reverchon S."/>
        </authorList>
    </citation>
    <scope>NUCLEOTIDE SEQUENCE [LARGE SCALE GENOMIC DNA]</scope>
    <source>
        <strain evidence="2 3">NCPPB 569</strain>
    </source>
</reference>
<feature type="region of interest" description="Disordered" evidence="1">
    <location>
        <begin position="353"/>
        <end position="378"/>
    </location>
</feature>
<evidence type="ECO:0000313" key="2">
    <source>
        <dbReference type="EMBL" id="QDX30989.1"/>
    </source>
</evidence>
<evidence type="ECO:0000256" key="1">
    <source>
        <dbReference type="SAM" id="MobiDB-lite"/>
    </source>
</evidence>
<proteinExistence type="predicted"/>
<organism evidence="2 3">
    <name type="scientific">Dickeya poaceiphila</name>
    <dbReference type="NCBI Taxonomy" id="568768"/>
    <lineage>
        <taxon>Bacteria</taxon>
        <taxon>Pseudomonadati</taxon>
        <taxon>Pseudomonadota</taxon>
        <taxon>Gammaproteobacteria</taxon>
        <taxon>Enterobacterales</taxon>
        <taxon>Pectobacteriaceae</taxon>
        <taxon>Dickeya</taxon>
    </lineage>
</organism>
<evidence type="ECO:0000313" key="3">
    <source>
        <dbReference type="Proteomes" id="UP000320591"/>
    </source>
</evidence>
<gene>
    <name evidence="2" type="ORF">Dpoa569_0002945</name>
</gene>
<dbReference type="Proteomes" id="UP000320591">
    <property type="component" value="Chromosome"/>
</dbReference>
<keyword evidence="3" id="KW-1185">Reference proteome</keyword>
<feature type="compositionally biased region" description="Low complexity" evidence="1">
    <location>
        <begin position="353"/>
        <end position="362"/>
    </location>
</feature>
<dbReference type="AlphaFoldDB" id="A0A5B8HQU4"/>
<dbReference type="EMBL" id="CP042220">
    <property type="protein sequence ID" value="QDX30989.1"/>
    <property type="molecule type" value="Genomic_DNA"/>
</dbReference>
<dbReference type="InterPro" id="IPR047749">
    <property type="entry name" value="STY4528-like"/>
</dbReference>
<sequence>MMGLPPDSIVEFTLLRMQASIEQRMDDVTTERSGLLFLGNVHDAVPRRLFLDTRLSPLDKTSWVMIRLYAQQNSGAVFPSYDELQLQLASPHAEKASRETVSRALLMLRITGWLSLCKRVRDAQGRVRGNIYAQHDEPLSCRDAEMFDPGWLDLVAKSCHHKNKSVRMTARVVLEEILNDPTMRHRHSSLAAINDRLGEPTSPAEMAALKRSTLPPSSKSEPGEIKVKNQSISLSSKSELSTKERSDSPSSESELSLKTKSYAGVRNSNCNVRTITHSVNKKTYVLPDALREKITAENADMLQAQLQALPESVATTLLTMLSDQLGRGSVRNPLGWMLSMLKRAREGALVVPDSVSDTSSVPAQPGEQPERAYAPDHTPLQALQGHEQNLVRASRETVSRVVSDLRQRLAQCRGG</sequence>
<accession>A0A5B8HQU4</accession>
<feature type="region of interest" description="Disordered" evidence="1">
    <location>
        <begin position="209"/>
        <end position="259"/>
    </location>
</feature>
<dbReference type="STRING" id="568768.GCA_000406125_00905"/>
<dbReference type="NCBIfam" id="NF040582">
    <property type="entry name" value="STY4528_fam"/>
    <property type="match status" value="1"/>
</dbReference>
<dbReference type="KEGG" id="dic:Dpoa569_0002945"/>
<feature type="compositionally biased region" description="Low complexity" evidence="1">
    <location>
        <begin position="248"/>
        <end position="259"/>
    </location>
</feature>
<dbReference type="OrthoDB" id="8556561at2"/>
<protein>
    <submittedName>
        <fullName evidence="2">Helix-turn-helix domain-containing protein</fullName>
    </submittedName>
</protein>
<name>A0A5B8HQU4_9GAMM</name>